<evidence type="ECO:0000259" key="12">
    <source>
        <dbReference type="PROSITE" id="PS51083"/>
    </source>
</evidence>
<sequence>MKTCVVCNNNEGKYKCPTCLVYYCSVSCCNQHRANKCTLAKRKEEEIEDDSNKYEFTTRDTVPLKKLKLLENDETVKNVLSNTHLRNLLTAVDKSKNPEDIMQKVMLEPIFVEFADACLKVVEPETTDE</sequence>
<dbReference type="AlphaFoldDB" id="A0AAN7SNK9"/>
<organism evidence="13 14">
    <name type="scientific">Aquatica leii</name>
    <dbReference type="NCBI Taxonomy" id="1421715"/>
    <lineage>
        <taxon>Eukaryota</taxon>
        <taxon>Metazoa</taxon>
        <taxon>Ecdysozoa</taxon>
        <taxon>Arthropoda</taxon>
        <taxon>Hexapoda</taxon>
        <taxon>Insecta</taxon>
        <taxon>Pterygota</taxon>
        <taxon>Neoptera</taxon>
        <taxon>Endopterygota</taxon>
        <taxon>Coleoptera</taxon>
        <taxon>Polyphaga</taxon>
        <taxon>Elateriformia</taxon>
        <taxon>Elateroidea</taxon>
        <taxon>Lampyridae</taxon>
        <taxon>Luciolinae</taxon>
        <taxon>Aquatica</taxon>
    </lineage>
</organism>
<dbReference type="GO" id="GO:0005737">
    <property type="term" value="C:cytoplasm"/>
    <property type="evidence" value="ECO:0007669"/>
    <property type="project" value="UniProtKB-SubCell"/>
</dbReference>
<evidence type="ECO:0000256" key="4">
    <source>
        <dbReference type="ARBA" id="ARBA00022490"/>
    </source>
</evidence>
<dbReference type="Pfam" id="PF04438">
    <property type="entry name" value="zf-HIT"/>
    <property type="match status" value="1"/>
</dbReference>
<evidence type="ECO:0000256" key="3">
    <source>
        <dbReference type="ARBA" id="ARBA00021568"/>
    </source>
</evidence>
<evidence type="ECO:0000313" key="13">
    <source>
        <dbReference type="EMBL" id="KAK4873705.1"/>
    </source>
</evidence>
<gene>
    <name evidence="13" type="ORF">RN001_013065</name>
</gene>
<keyword evidence="9" id="KW-0539">Nucleus</keyword>
<evidence type="ECO:0000256" key="10">
    <source>
        <dbReference type="ARBA" id="ARBA00046946"/>
    </source>
</evidence>
<protein>
    <recommendedName>
        <fullName evidence="3">Zinc finger HIT domain-containing protein 3</fullName>
    </recommendedName>
</protein>
<accession>A0AAN7SNK9</accession>
<dbReference type="SUPFAM" id="SSF144232">
    <property type="entry name" value="HIT/MYND zinc finger-like"/>
    <property type="match status" value="1"/>
</dbReference>
<evidence type="ECO:0000256" key="11">
    <source>
        <dbReference type="PROSITE-ProRule" id="PRU00453"/>
    </source>
</evidence>
<dbReference type="GO" id="GO:0000463">
    <property type="term" value="P:maturation of LSU-rRNA from tricistronic rRNA transcript (SSU-rRNA, 5.8S rRNA, LSU-rRNA)"/>
    <property type="evidence" value="ECO:0007669"/>
    <property type="project" value="TreeGrafter"/>
</dbReference>
<dbReference type="InterPro" id="IPR007529">
    <property type="entry name" value="Znf_HIT"/>
</dbReference>
<keyword evidence="5" id="KW-0597">Phosphoprotein</keyword>
<evidence type="ECO:0000256" key="1">
    <source>
        <dbReference type="ARBA" id="ARBA00004123"/>
    </source>
</evidence>
<dbReference type="Gene3D" id="3.30.60.190">
    <property type="match status" value="1"/>
</dbReference>
<reference evidence="14" key="1">
    <citation type="submission" date="2023-01" db="EMBL/GenBank/DDBJ databases">
        <title>Key to firefly adult light organ development and bioluminescence: homeobox transcription factors regulate luciferase expression and transportation to peroxisome.</title>
        <authorList>
            <person name="Fu X."/>
        </authorList>
    </citation>
    <scope>NUCLEOTIDE SEQUENCE [LARGE SCALE GENOMIC DNA]</scope>
</reference>
<evidence type="ECO:0000256" key="9">
    <source>
        <dbReference type="ARBA" id="ARBA00023242"/>
    </source>
</evidence>
<dbReference type="EMBL" id="JARPUR010000006">
    <property type="protein sequence ID" value="KAK4873705.1"/>
    <property type="molecule type" value="Genomic_DNA"/>
</dbReference>
<dbReference type="GO" id="GO:0000492">
    <property type="term" value="P:box C/D snoRNP assembly"/>
    <property type="evidence" value="ECO:0007669"/>
    <property type="project" value="TreeGrafter"/>
</dbReference>
<dbReference type="Proteomes" id="UP001353858">
    <property type="component" value="Unassembled WGS sequence"/>
</dbReference>
<dbReference type="CDD" id="cd23024">
    <property type="entry name" value="zf-HIT_ZNHIT2-3"/>
    <property type="match status" value="1"/>
</dbReference>
<dbReference type="GO" id="GO:0070761">
    <property type="term" value="C:pre-snoRNP complex"/>
    <property type="evidence" value="ECO:0007669"/>
    <property type="project" value="TreeGrafter"/>
</dbReference>
<dbReference type="PANTHER" id="PTHR13483">
    <property type="entry name" value="BOX C_D SNORNA PROTEIN 1-RELATED"/>
    <property type="match status" value="1"/>
</dbReference>
<keyword evidence="6" id="KW-0479">Metal-binding</keyword>
<comment type="subunit">
    <text evidence="10">Thyroid receptor interacting proteins (TRIPs) specifically interact with the ligand binding domain of the thyroid receptor (TR). Requires the presence of thyroid hormone for its interaction. Interacts with NUFIP1. Interacts (via HIT-type zinc finger) with the RUVBL1/RUVBL2 complex in the presence of ADP.</text>
</comment>
<dbReference type="PROSITE" id="PS51083">
    <property type="entry name" value="ZF_HIT"/>
    <property type="match status" value="1"/>
</dbReference>
<evidence type="ECO:0000256" key="6">
    <source>
        <dbReference type="ARBA" id="ARBA00022723"/>
    </source>
</evidence>
<evidence type="ECO:0000256" key="2">
    <source>
        <dbReference type="ARBA" id="ARBA00004496"/>
    </source>
</evidence>
<keyword evidence="8" id="KW-0862">Zinc</keyword>
<dbReference type="GO" id="GO:0005634">
    <property type="term" value="C:nucleus"/>
    <property type="evidence" value="ECO:0007669"/>
    <property type="project" value="UniProtKB-SubCell"/>
</dbReference>
<proteinExistence type="predicted"/>
<dbReference type="InterPro" id="IPR048371">
    <property type="entry name" value="ZNHIT3_C"/>
</dbReference>
<evidence type="ECO:0000256" key="5">
    <source>
        <dbReference type="ARBA" id="ARBA00022553"/>
    </source>
</evidence>
<keyword evidence="7 11" id="KW-0863">Zinc-finger</keyword>
<keyword evidence="14" id="KW-1185">Reference proteome</keyword>
<evidence type="ECO:0000256" key="7">
    <source>
        <dbReference type="ARBA" id="ARBA00022771"/>
    </source>
</evidence>
<dbReference type="GO" id="GO:0008270">
    <property type="term" value="F:zinc ion binding"/>
    <property type="evidence" value="ECO:0007669"/>
    <property type="project" value="UniProtKB-UniRule"/>
</dbReference>
<comment type="caution">
    <text evidence="13">The sequence shown here is derived from an EMBL/GenBank/DDBJ whole genome shotgun (WGS) entry which is preliminary data.</text>
</comment>
<keyword evidence="4" id="KW-0963">Cytoplasm</keyword>
<dbReference type="Pfam" id="PF21373">
    <property type="entry name" value="ZNHIT3_C"/>
    <property type="match status" value="1"/>
</dbReference>
<dbReference type="PANTHER" id="PTHR13483:SF11">
    <property type="entry name" value="ZINC FINGER HIT DOMAIN-CONTAINING PROTEIN 3"/>
    <property type="match status" value="1"/>
</dbReference>
<dbReference type="GO" id="GO:0048254">
    <property type="term" value="P:snoRNA localization"/>
    <property type="evidence" value="ECO:0007669"/>
    <property type="project" value="TreeGrafter"/>
</dbReference>
<name>A0AAN7SNK9_9COLE</name>
<feature type="domain" description="HIT-type" evidence="12">
    <location>
        <begin position="4"/>
        <end position="37"/>
    </location>
</feature>
<dbReference type="InterPro" id="IPR051639">
    <property type="entry name" value="BCD1"/>
</dbReference>
<evidence type="ECO:0000256" key="8">
    <source>
        <dbReference type="ARBA" id="ARBA00022833"/>
    </source>
</evidence>
<evidence type="ECO:0000313" key="14">
    <source>
        <dbReference type="Proteomes" id="UP001353858"/>
    </source>
</evidence>
<comment type="subcellular location">
    <subcellularLocation>
        <location evidence="2">Cytoplasm</location>
    </subcellularLocation>
    <subcellularLocation>
        <location evidence="1">Nucleus</location>
    </subcellularLocation>
</comment>